<gene>
    <name evidence="6" type="ORF">QC761_0038010</name>
</gene>
<evidence type="ECO:0000313" key="6">
    <source>
        <dbReference type="EMBL" id="KAK4645972.1"/>
    </source>
</evidence>
<evidence type="ECO:0000256" key="2">
    <source>
        <dbReference type="ARBA" id="ARBA00022989"/>
    </source>
</evidence>
<proteinExistence type="predicted"/>
<dbReference type="RefSeq" id="XP_062734948.1">
    <property type="nucleotide sequence ID" value="XM_062872335.1"/>
</dbReference>
<organism evidence="6 7">
    <name type="scientific">Podospora bellae-mahoneyi</name>
    <dbReference type="NCBI Taxonomy" id="2093777"/>
    <lineage>
        <taxon>Eukaryota</taxon>
        <taxon>Fungi</taxon>
        <taxon>Dikarya</taxon>
        <taxon>Ascomycota</taxon>
        <taxon>Pezizomycotina</taxon>
        <taxon>Sordariomycetes</taxon>
        <taxon>Sordariomycetidae</taxon>
        <taxon>Sordariales</taxon>
        <taxon>Podosporaceae</taxon>
        <taxon>Podospora</taxon>
    </lineage>
</organism>
<keyword evidence="3 4" id="KW-0472">Membrane</keyword>
<evidence type="ECO:0000313" key="7">
    <source>
        <dbReference type="Proteomes" id="UP001322138"/>
    </source>
</evidence>
<dbReference type="PROSITE" id="PS50929">
    <property type="entry name" value="ABC_TM1F"/>
    <property type="match status" value="1"/>
</dbReference>
<name>A0ABR0FSX3_9PEZI</name>
<accession>A0ABR0FSX3</accession>
<evidence type="ECO:0000256" key="1">
    <source>
        <dbReference type="ARBA" id="ARBA00022692"/>
    </source>
</evidence>
<feature type="transmembrane region" description="Helical" evidence="4">
    <location>
        <begin position="75"/>
        <end position="96"/>
    </location>
</feature>
<feature type="domain" description="ABC transmembrane type-1" evidence="5">
    <location>
        <begin position="39"/>
        <end position="155"/>
    </location>
</feature>
<keyword evidence="7" id="KW-1185">Reference proteome</keyword>
<dbReference type="Gene3D" id="1.20.1560.10">
    <property type="entry name" value="ABC transporter type 1, transmembrane domain"/>
    <property type="match status" value="1"/>
</dbReference>
<keyword evidence="2 4" id="KW-1133">Transmembrane helix</keyword>
<dbReference type="GeneID" id="87891476"/>
<dbReference type="InterPro" id="IPR011527">
    <property type="entry name" value="ABC1_TM_dom"/>
</dbReference>
<sequence length="190" mass="20863">MLFKAWRTGSLQSRDVPEPALLSAADKLVIRTKLRIQGVVAVARAVLIFMPTFLLRPILQFVEGPTESSIEEAQGYVVLVFVTSVLASAAEARTIWLGQKIGLRLKTILIGEVYHKALRRPMAVGSSSGGPEGQTADIGTIMNLFTGDINQLADLGQTYIRSGPQSPFKYSWLSRCSTGLWDSARLQELW</sequence>
<evidence type="ECO:0000259" key="5">
    <source>
        <dbReference type="PROSITE" id="PS50929"/>
    </source>
</evidence>
<feature type="transmembrane region" description="Helical" evidence="4">
    <location>
        <begin position="36"/>
        <end position="55"/>
    </location>
</feature>
<keyword evidence="1 4" id="KW-0812">Transmembrane</keyword>
<comment type="caution">
    <text evidence="6">The sequence shown here is derived from an EMBL/GenBank/DDBJ whole genome shotgun (WGS) entry which is preliminary data.</text>
</comment>
<dbReference type="InterPro" id="IPR036640">
    <property type="entry name" value="ABC1_TM_sf"/>
</dbReference>
<protein>
    <recommendedName>
        <fullName evidence="5">ABC transmembrane type-1 domain-containing protein</fullName>
    </recommendedName>
</protein>
<evidence type="ECO:0000256" key="4">
    <source>
        <dbReference type="SAM" id="Phobius"/>
    </source>
</evidence>
<evidence type="ECO:0000256" key="3">
    <source>
        <dbReference type="ARBA" id="ARBA00023136"/>
    </source>
</evidence>
<dbReference type="EMBL" id="JAFFGZ010000004">
    <property type="protein sequence ID" value="KAK4645972.1"/>
    <property type="molecule type" value="Genomic_DNA"/>
</dbReference>
<dbReference type="SUPFAM" id="SSF90123">
    <property type="entry name" value="ABC transporter transmembrane region"/>
    <property type="match status" value="1"/>
</dbReference>
<reference evidence="6 7" key="1">
    <citation type="journal article" date="2023" name="bioRxiv">
        <title>High-quality genome assemblies of four members of thePodospora anserinaspecies complex.</title>
        <authorList>
            <person name="Ament-Velasquez S.L."/>
            <person name="Vogan A.A."/>
            <person name="Wallerman O."/>
            <person name="Hartmann F."/>
            <person name="Gautier V."/>
            <person name="Silar P."/>
            <person name="Giraud T."/>
            <person name="Johannesson H."/>
        </authorList>
    </citation>
    <scope>NUCLEOTIDE SEQUENCE [LARGE SCALE GENOMIC DNA]</scope>
    <source>
        <strain evidence="6 7">CBS 112042</strain>
    </source>
</reference>
<dbReference type="Proteomes" id="UP001322138">
    <property type="component" value="Unassembled WGS sequence"/>
</dbReference>